<proteinExistence type="predicted"/>
<dbReference type="EMBL" id="BAABRN010000093">
    <property type="protein sequence ID" value="GAA5504176.1"/>
    <property type="molecule type" value="Genomic_DNA"/>
</dbReference>
<evidence type="ECO:0000259" key="2">
    <source>
        <dbReference type="PROSITE" id="PS50943"/>
    </source>
</evidence>
<feature type="region of interest" description="Disordered" evidence="1">
    <location>
        <begin position="1"/>
        <end position="21"/>
    </location>
</feature>
<organism evidence="3 4">
    <name type="scientific">Deinococcus xinjiangensis</name>
    <dbReference type="NCBI Taxonomy" id="457454"/>
    <lineage>
        <taxon>Bacteria</taxon>
        <taxon>Thermotogati</taxon>
        <taxon>Deinococcota</taxon>
        <taxon>Deinococci</taxon>
        <taxon>Deinococcales</taxon>
        <taxon>Deinococcaceae</taxon>
        <taxon>Deinococcus</taxon>
    </lineage>
</organism>
<dbReference type="InterPro" id="IPR001387">
    <property type="entry name" value="Cro/C1-type_HTH"/>
</dbReference>
<dbReference type="SMART" id="SM00530">
    <property type="entry name" value="HTH_XRE"/>
    <property type="match status" value="1"/>
</dbReference>
<dbReference type="Proteomes" id="UP001458946">
    <property type="component" value="Unassembled WGS sequence"/>
</dbReference>
<dbReference type="PROSITE" id="PS50943">
    <property type="entry name" value="HTH_CROC1"/>
    <property type="match status" value="1"/>
</dbReference>
<keyword evidence="4" id="KW-1185">Reference proteome</keyword>
<evidence type="ECO:0000313" key="4">
    <source>
        <dbReference type="Proteomes" id="UP001458946"/>
    </source>
</evidence>
<gene>
    <name evidence="3" type="ORF">Dxin01_03945</name>
</gene>
<accession>A0ABP9VHG4</accession>
<comment type="caution">
    <text evidence="3">The sequence shown here is derived from an EMBL/GenBank/DDBJ whole genome shotgun (WGS) entry which is preliminary data.</text>
</comment>
<dbReference type="CDD" id="cd00093">
    <property type="entry name" value="HTH_XRE"/>
    <property type="match status" value="1"/>
</dbReference>
<name>A0ABP9VHG4_9DEIO</name>
<evidence type="ECO:0000313" key="3">
    <source>
        <dbReference type="EMBL" id="GAA5504176.1"/>
    </source>
</evidence>
<dbReference type="InterPro" id="IPR010982">
    <property type="entry name" value="Lambda_DNA-bd_dom_sf"/>
</dbReference>
<protein>
    <recommendedName>
        <fullName evidence="2">HTH cro/C1-type domain-containing protein</fullName>
    </recommendedName>
</protein>
<sequence length="79" mass="8824">MPRVPKIPKSREPSASRLTFAASVRRERQAQGMTLEDLGERSGLEWSYVGQVERGIRNISVDNMDALARGLGLTLRDLL</sequence>
<feature type="domain" description="HTH cro/C1-type" evidence="2">
    <location>
        <begin position="24"/>
        <end position="78"/>
    </location>
</feature>
<dbReference type="Pfam" id="PF01381">
    <property type="entry name" value="HTH_3"/>
    <property type="match status" value="1"/>
</dbReference>
<dbReference type="RefSeq" id="WP_353544141.1">
    <property type="nucleotide sequence ID" value="NZ_BAABRN010000093.1"/>
</dbReference>
<dbReference type="Gene3D" id="1.10.260.40">
    <property type="entry name" value="lambda repressor-like DNA-binding domains"/>
    <property type="match status" value="1"/>
</dbReference>
<evidence type="ECO:0000256" key="1">
    <source>
        <dbReference type="SAM" id="MobiDB-lite"/>
    </source>
</evidence>
<reference evidence="3 4" key="1">
    <citation type="submission" date="2024-02" db="EMBL/GenBank/DDBJ databases">
        <title>Deinococcus xinjiangensis NBRC 107630.</title>
        <authorList>
            <person name="Ichikawa N."/>
            <person name="Katano-Makiyama Y."/>
            <person name="Hidaka K."/>
        </authorList>
    </citation>
    <scope>NUCLEOTIDE SEQUENCE [LARGE SCALE GENOMIC DNA]</scope>
    <source>
        <strain evidence="3 4">NBRC 107630</strain>
    </source>
</reference>
<dbReference type="SUPFAM" id="SSF47413">
    <property type="entry name" value="lambda repressor-like DNA-binding domains"/>
    <property type="match status" value="1"/>
</dbReference>